<dbReference type="AlphaFoldDB" id="W9PPM1"/>
<protein>
    <submittedName>
        <fullName evidence="1">Uncharacterized protein</fullName>
    </submittedName>
</protein>
<reference evidence="1" key="2">
    <citation type="submission" date="2012-05" db="EMBL/GenBank/DDBJ databases">
        <title>Annotation of the Genome Sequence of Fusarium oxysporum HDV247.</title>
        <authorList>
            <consortium name="The Broad Institute Genomics Platform"/>
            <person name="Ma L.-J."/>
            <person name="Corby-Kistler H."/>
            <person name="Broz K."/>
            <person name="Gale L.R."/>
            <person name="Jonkers W."/>
            <person name="O'Donnell K."/>
            <person name="Ploetz R."/>
            <person name="Steinberg C."/>
            <person name="Schwartz D.C."/>
            <person name="VanEtten H."/>
            <person name="Zhou S."/>
            <person name="Young S.K."/>
            <person name="Zeng Q."/>
            <person name="Gargeya S."/>
            <person name="Fitzgerald M."/>
            <person name="Abouelleil A."/>
            <person name="Alvarado L."/>
            <person name="Chapman S.B."/>
            <person name="Gainer-Dewar J."/>
            <person name="Goldberg J."/>
            <person name="Griggs A."/>
            <person name="Gujja S."/>
            <person name="Hansen M."/>
            <person name="Howarth C."/>
            <person name="Imamovic A."/>
            <person name="Ireland A."/>
            <person name="Larimer J."/>
            <person name="McCowan C."/>
            <person name="Murphy C."/>
            <person name="Pearson M."/>
            <person name="Poon T.W."/>
            <person name="Priest M."/>
            <person name="Roberts A."/>
            <person name="Saif S."/>
            <person name="Shea T."/>
            <person name="Sykes S."/>
            <person name="Wortman J."/>
            <person name="Nusbaum C."/>
            <person name="Birren B."/>
        </authorList>
    </citation>
    <scope>NUCLEOTIDE SEQUENCE</scope>
    <source>
        <strain evidence="1">HDV247</strain>
    </source>
</reference>
<dbReference type="HOGENOM" id="CLU_3377129_0_0_1"/>
<name>W9PPM1_FUSOX</name>
<reference evidence="1" key="1">
    <citation type="submission" date="2011-10" db="EMBL/GenBank/DDBJ databases">
        <title>The Genome Sequence of Fusarium oxysporum HDV247.</title>
        <authorList>
            <consortium name="The Broad Institute Genome Sequencing Platform"/>
            <person name="Ma L.-J."/>
            <person name="Gale L.R."/>
            <person name="Schwartz D.C."/>
            <person name="Zhou S."/>
            <person name="Corby-Kistler H."/>
            <person name="Young S.K."/>
            <person name="Zeng Q."/>
            <person name="Gargeya S."/>
            <person name="Fitzgerald M."/>
            <person name="Haas B."/>
            <person name="Abouelleil A."/>
            <person name="Alvarado L."/>
            <person name="Arachchi H.M."/>
            <person name="Berlin A."/>
            <person name="Brown A."/>
            <person name="Chapman S.B."/>
            <person name="Chen Z."/>
            <person name="Dunbar C."/>
            <person name="Freedman E."/>
            <person name="Gearin G."/>
            <person name="Goldberg J."/>
            <person name="Griggs A."/>
            <person name="Gujja S."/>
            <person name="Heiman D."/>
            <person name="Howarth C."/>
            <person name="Larson L."/>
            <person name="Lui A."/>
            <person name="MacDonald P.J.P."/>
            <person name="Montmayeur A."/>
            <person name="Murphy C."/>
            <person name="Neiman D."/>
            <person name="Pearson M."/>
            <person name="Priest M."/>
            <person name="Roberts A."/>
            <person name="Saif S."/>
            <person name="Shea T."/>
            <person name="Shenoy N."/>
            <person name="Sisk P."/>
            <person name="Stolte C."/>
            <person name="Sykes S."/>
            <person name="Wortman J."/>
            <person name="Nusbaum C."/>
            <person name="Birren B."/>
        </authorList>
    </citation>
    <scope>NUCLEOTIDE SEQUENCE [LARGE SCALE GENOMIC DNA]</scope>
    <source>
        <strain evidence="1">HDV247</strain>
    </source>
</reference>
<evidence type="ECO:0000313" key="1">
    <source>
        <dbReference type="EMBL" id="EXA41695.1"/>
    </source>
</evidence>
<gene>
    <name evidence="1" type="ORF">FOVG_07160</name>
</gene>
<dbReference type="Proteomes" id="UP000030751">
    <property type="component" value="Unassembled WGS sequence"/>
</dbReference>
<proteinExistence type="predicted"/>
<dbReference type="EMBL" id="JH650972">
    <property type="protein sequence ID" value="EXA41695.1"/>
    <property type="molecule type" value="Genomic_DNA"/>
</dbReference>
<sequence length="34" mass="4050">MTSQFCFFALFCIDFQKGKGYVMNSRFTSRMDLE</sequence>
<organism evidence="1">
    <name type="scientific">Fusarium oxysporum f. sp. pisi HDV247</name>
    <dbReference type="NCBI Taxonomy" id="1080344"/>
    <lineage>
        <taxon>Eukaryota</taxon>
        <taxon>Fungi</taxon>
        <taxon>Dikarya</taxon>
        <taxon>Ascomycota</taxon>
        <taxon>Pezizomycotina</taxon>
        <taxon>Sordariomycetes</taxon>
        <taxon>Hypocreomycetidae</taxon>
        <taxon>Hypocreales</taxon>
        <taxon>Nectriaceae</taxon>
        <taxon>Fusarium</taxon>
        <taxon>Fusarium oxysporum species complex</taxon>
    </lineage>
</organism>
<accession>W9PPM1</accession>